<name>A0A6J7WCI2_9CAUD</name>
<dbReference type="InterPro" id="IPR053745">
    <property type="entry name" value="Viral_Tail_Comp_sf"/>
</dbReference>
<protein>
    <submittedName>
        <fullName evidence="1">Uncharacterized protein</fullName>
    </submittedName>
</protein>
<gene>
    <name evidence="1" type="ORF">UFOVP174_43</name>
</gene>
<dbReference type="Gene3D" id="3.30.2000.30">
    <property type="match status" value="1"/>
</dbReference>
<organism evidence="1">
    <name type="scientific">uncultured Caudovirales phage</name>
    <dbReference type="NCBI Taxonomy" id="2100421"/>
    <lineage>
        <taxon>Viruses</taxon>
        <taxon>Duplodnaviria</taxon>
        <taxon>Heunggongvirae</taxon>
        <taxon>Uroviricota</taxon>
        <taxon>Caudoviricetes</taxon>
        <taxon>Peduoviridae</taxon>
        <taxon>Maltschvirus</taxon>
        <taxon>Maltschvirus maltsch</taxon>
    </lineage>
</organism>
<dbReference type="EMBL" id="LR798216">
    <property type="protein sequence ID" value="CAB5194955.1"/>
    <property type="molecule type" value="Genomic_DNA"/>
</dbReference>
<accession>A0A6J7WCI2</accession>
<evidence type="ECO:0000313" key="1">
    <source>
        <dbReference type="EMBL" id="CAB5194955.1"/>
    </source>
</evidence>
<proteinExistence type="predicted"/>
<sequence length="142" mass="16039">MKDCGYTLRKAYIDKLTAASYSLSVYDTIAPDTVEPPYMIISSQTQVENSNKQSFGFDVSIQFDIVYRTFKSGEVGQKSVDTYTNEFLGIVGVNPPLYPNTAPDFKIVTRKVGSNIATFDYVNEAYVFRRVITMDHFVNQLT</sequence>
<reference evidence="1" key="1">
    <citation type="submission" date="2020-05" db="EMBL/GenBank/DDBJ databases">
        <authorList>
            <person name="Chiriac C."/>
            <person name="Salcher M."/>
            <person name="Ghai R."/>
            <person name="Kavagutti S V."/>
        </authorList>
    </citation>
    <scope>NUCLEOTIDE SEQUENCE</scope>
</reference>